<evidence type="ECO:0000313" key="2">
    <source>
        <dbReference type="Proteomes" id="UP000545386"/>
    </source>
</evidence>
<dbReference type="InterPro" id="IPR010247">
    <property type="entry name" value="HutG_amidohyd"/>
</dbReference>
<comment type="caution">
    <text evidence="1">The sequence shown here is derived from an EMBL/GenBank/DDBJ whole genome shotgun (WGS) entry which is preliminary data.</text>
</comment>
<dbReference type="NCBIfam" id="TIGR02017">
    <property type="entry name" value="hutG_amidohyd"/>
    <property type="match status" value="1"/>
</dbReference>
<organism evidence="1 2">
    <name type="scientific">Pusillimonas minor</name>
    <dbReference type="NCBI Taxonomy" id="2697024"/>
    <lineage>
        <taxon>Bacteria</taxon>
        <taxon>Pseudomonadati</taxon>
        <taxon>Pseudomonadota</taxon>
        <taxon>Betaproteobacteria</taxon>
        <taxon>Burkholderiales</taxon>
        <taxon>Alcaligenaceae</taxon>
        <taxon>Pusillimonas</taxon>
    </lineage>
</organism>
<reference evidence="1 2" key="1">
    <citation type="submission" date="2020-08" db="EMBL/GenBank/DDBJ databases">
        <title>Paraeoetvoesia sp. YC-7-48 draft genome sequence.</title>
        <authorList>
            <person name="Yao L."/>
        </authorList>
    </citation>
    <scope>NUCLEOTIDE SEQUENCE [LARGE SCALE GENOMIC DNA]</scope>
    <source>
        <strain evidence="2">YC-7-48</strain>
    </source>
</reference>
<dbReference type="Gene3D" id="3.40.630.40">
    <property type="entry name" value="Zn-dependent exopeptidases"/>
    <property type="match status" value="1"/>
</dbReference>
<dbReference type="EMBL" id="JACJUU010000009">
    <property type="protein sequence ID" value="MBC2770542.1"/>
    <property type="molecule type" value="Genomic_DNA"/>
</dbReference>
<proteinExistence type="predicted"/>
<dbReference type="GO" id="GO:0050129">
    <property type="term" value="F:N-formylglutamate deformylase activity"/>
    <property type="evidence" value="ECO:0007669"/>
    <property type="project" value="UniProtKB-EC"/>
</dbReference>
<dbReference type="Pfam" id="PF05013">
    <property type="entry name" value="FGase"/>
    <property type="match status" value="1"/>
</dbReference>
<dbReference type="EC" id="3.5.1.68" evidence="1"/>
<accession>A0A842HSA5</accession>
<sequence>MSNTVPAFKFHQGTTPLLVSMPHVGVHIPDDIKAGMTPEALRLPDTDWHLEQLYDFLVSLGASVLVATHSRYVVDLNRPKDNENLYPGQDTTGLCPVDTFHRDPIYMNNAVPDAAEIQRRVAAYWTPYHTQLAQTLDQLKATHGVALLWDAHSICSVVPRFFEGKLPDLNIGTANGASCDPGLLAQVKAIADNSGYTVAVNGRFKGGHITRNYGRPQENIHAIQLELSEATYMQETYPYAFDEPLANQVRPTLNAFLAQMLAWAKQQA</sequence>
<dbReference type="AlphaFoldDB" id="A0A842HSA5"/>
<dbReference type="Proteomes" id="UP000545386">
    <property type="component" value="Unassembled WGS sequence"/>
</dbReference>
<dbReference type="InterPro" id="IPR007709">
    <property type="entry name" value="N-FG_amidohydro"/>
</dbReference>
<gene>
    <name evidence="1" type="primary">hutG</name>
    <name evidence="1" type="ORF">GTU67_11565</name>
</gene>
<protein>
    <submittedName>
        <fullName evidence="1">N-formylglutamate deformylase</fullName>
        <ecNumber evidence="1">3.5.1.68</ecNumber>
    </submittedName>
</protein>
<dbReference type="RefSeq" id="WP_185780219.1">
    <property type="nucleotide sequence ID" value="NZ_JACJUU010000009.1"/>
</dbReference>
<keyword evidence="1" id="KW-0378">Hydrolase</keyword>
<name>A0A842HSA5_9BURK</name>
<keyword evidence="2" id="KW-1185">Reference proteome</keyword>
<dbReference type="SUPFAM" id="SSF53187">
    <property type="entry name" value="Zn-dependent exopeptidases"/>
    <property type="match status" value="1"/>
</dbReference>
<evidence type="ECO:0000313" key="1">
    <source>
        <dbReference type="EMBL" id="MBC2770542.1"/>
    </source>
</evidence>